<gene>
    <name evidence="2" type="ORF">Tco_0821086</name>
</gene>
<organism evidence="2 3">
    <name type="scientific">Tanacetum coccineum</name>
    <dbReference type="NCBI Taxonomy" id="301880"/>
    <lineage>
        <taxon>Eukaryota</taxon>
        <taxon>Viridiplantae</taxon>
        <taxon>Streptophyta</taxon>
        <taxon>Embryophyta</taxon>
        <taxon>Tracheophyta</taxon>
        <taxon>Spermatophyta</taxon>
        <taxon>Magnoliopsida</taxon>
        <taxon>eudicotyledons</taxon>
        <taxon>Gunneridae</taxon>
        <taxon>Pentapetalae</taxon>
        <taxon>asterids</taxon>
        <taxon>campanulids</taxon>
        <taxon>Asterales</taxon>
        <taxon>Asteraceae</taxon>
        <taxon>Asteroideae</taxon>
        <taxon>Anthemideae</taxon>
        <taxon>Anthemidinae</taxon>
        <taxon>Tanacetum</taxon>
    </lineage>
</organism>
<sequence>MEMKDTLSSCSNSEEQQMQQIQDQTKEVAMVSFTTTSFTPKLRSNNDLQGTRTESGSNVAFATLFGQDIETFTGTMFLNVDQLEKQLDKEEFQEIGSMAAFKVLETQFQMFIKSRIYLDDEFVVMTRNYFL</sequence>
<evidence type="ECO:0000313" key="3">
    <source>
        <dbReference type="Proteomes" id="UP001151760"/>
    </source>
</evidence>
<name>A0ABQ5AE99_9ASTR</name>
<accession>A0ABQ5AE99</accession>
<dbReference type="EMBL" id="BQNB010012155">
    <property type="protein sequence ID" value="GJS99916.1"/>
    <property type="molecule type" value="Genomic_DNA"/>
</dbReference>
<proteinExistence type="predicted"/>
<feature type="compositionally biased region" description="Polar residues" evidence="1">
    <location>
        <begin position="1"/>
        <end position="15"/>
    </location>
</feature>
<dbReference type="Proteomes" id="UP001151760">
    <property type="component" value="Unassembled WGS sequence"/>
</dbReference>
<protein>
    <submittedName>
        <fullName evidence="2">Uncharacterized protein</fullName>
    </submittedName>
</protein>
<reference evidence="2" key="2">
    <citation type="submission" date="2022-01" db="EMBL/GenBank/DDBJ databases">
        <authorList>
            <person name="Yamashiro T."/>
            <person name="Shiraishi A."/>
            <person name="Satake H."/>
            <person name="Nakayama K."/>
        </authorList>
    </citation>
    <scope>NUCLEOTIDE SEQUENCE</scope>
</reference>
<comment type="caution">
    <text evidence="2">The sequence shown here is derived from an EMBL/GenBank/DDBJ whole genome shotgun (WGS) entry which is preliminary data.</text>
</comment>
<evidence type="ECO:0000313" key="2">
    <source>
        <dbReference type="EMBL" id="GJS99916.1"/>
    </source>
</evidence>
<keyword evidence="3" id="KW-1185">Reference proteome</keyword>
<reference evidence="2" key="1">
    <citation type="journal article" date="2022" name="Int. J. Mol. Sci.">
        <title>Draft Genome of Tanacetum Coccineum: Genomic Comparison of Closely Related Tanacetum-Family Plants.</title>
        <authorList>
            <person name="Yamashiro T."/>
            <person name="Shiraishi A."/>
            <person name="Nakayama K."/>
            <person name="Satake H."/>
        </authorList>
    </citation>
    <scope>NUCLEOTIDE SEQUENCE</scope>
</reference>
<feature type="region of interest" description="Disordered" evidence="1">
    <location>
        <begin position="1"/>
        <end position="21"/>
    </location>
</feature>
<evidence type="ECO:0000256" key="1">
    <source>
        <dbReference type="SAM" id="MobiDB-lite"/>
    </source>
</evidence>